<dbReference type="EMBL" id="FUKW01000086">
    <property type="protein sequence ID" value="SJN33585.1"/>
    <property type="molecule type" value="Genomic_DNA"/>
</dbReference>
<evidence type="ECO:0000313" key="2">
    <source>
        <dbReference type="EMBL" id="SJN33585.1"/>
    </source>
</evidence>
<reference evidence="2 3" key="1">
    <citation type="submission" date="2017-02" db="EMBL/GenBank/DDBJ databases">
        <authorList>
            <person name="Peterson S.W."/>
        </authorList>
    </citation>
    <scope>NUCLEOTIDE SEQUENCE [LARGE SCALE GENOMIC DNA]</scope>
    <source>
        <strain evidence="2 3">42ea</strain>
    </source>
</reference>
<proteinExistence type="predicted"/>
<accession>A0A1R4JP64</accession>
<evidence type="ECO:0000256" key="1">
    <source>
        <dbReference type="SAM" id="Phobius"/>
    </source>
</evidence>
<dbReference type="Proteomes" id="UP000195611">
    <property type="component" value="Unassembled WGS sequence"/>
</dbReference>
<keyword evidence="1" id="KW-1133">Transmembrane helix</keyword>
<keyword evidence="1" id="KW-0812">Transmembrane</keyword>
<protein>
    <submittedName>
        <fullName evidence="2">Uncharacterized protein</fullName>
    </submittedName>
</protein>
<organism evidence="2 3">
    <name type="scientific">Marinilactibacillus psychrotolerans 42ea</name>
    <dbReference type="NCBI Taxonomy" id="1255609"/>
    <lineage>
        <taxon>Bacteria</taxon>
        <taxon>Bacillati</taxon>
        <taxon>Bacillota</taxon>
        <taxon>Bacilli</taxon>
        <taxon>Lactobacillales</taxon>
        <taxon>Carnobacteriaceae</taxon>
        <taxon>Marinilactibacillus</taxon>
    </lineage>
</organism>
<sequence length="37" mass="4266">MINSENILLDSFKSPFSLSLIALFIFHYPLPLPPFGW</sequence>
<evidence type="ECO:0000313" key="3">
    <source>
        <dbReference type="Proteomes" id="UP000195611"/>
    </source>
</evidence>
<feature type="transmembrane region" description="Helical" evidence="1">
    <location>
        <begin position="12"/>
        <end position="30"/>
    </location>
</feature>
<keyword evidence="1" id="KW-0472">Membrane</keyword>
<name>A0A1R4JP64_9LACT</name>
<dbReference type="AlphaFoldDB" id="A0A1R4JP64"/>
<gene>
    <name evidence="2" type="ORF">FM115_06180</name>
</gene>